<dbReference type="CDD" id="cd20078">
    <property type="entry name" value="XPF_nuclease_XPF_euk"/>
    <property type="match status" value="1"/>
</dbReference>
<evidence type="ECO:0000256" key="5">
    <source>
        <dbReference type="ARBA" id="ARBA00022763"/>
    </source>
</evidence>
<dbReference type="EMBL" id="QKWP01001659">
    <property type="protein sequence ID" value="RIB07426.1"/>
    <property type="molecule type" value="Genomic_DNA"/>
</dbReference>
<evidence type="ECO:0000256" key="4">
    <source>
        <dbReference type="ARBA" id="ARBA00022759"/>
    </source>
</evidence>
<dbReference type="AlphaFoldDB" id="A0A397UJU4"/>
<keyword evidence="5" id="KW-0227">DNA damage</keyword>
<comment type="subcellular location">
    <subcellularLocation>
        <location evidence="1">Nucleus</location>
    </subcellularLocation>
</comment>
<dbReference type="GO" id="GO:0000712">
    <property type="term" value="P:resolution of meiotic recombination intermediates"/>
    <property type="evidence" value="ECO:0007669"/>
    <property type="project" value="TreeGrafter"/>
</dbReference>
<gene>
    <name evidence="12" type="ORF">C2G38_2252644</name>
</gene>
<reference evidence="12 13" key="1">
    <citation type="submission" date="2018-06" db="EMBL/GenBank/DDBJ databases">
        <title>Comparative genomics reveals the genomic features of Rhizophagus irregularis, R. cerebriforme, R. diaphanum and Gigaspora rosea, and their symbiotic lifestyle signature.</title>
        <authorList>
            <person name="Morin E."/>
            <person name="San Clemente H."/>
            <person name="Chen E.C.H."/>
            <person name="De La Providencia I."/>
            <person name="Hainaut M."/>
            <person name="Kuo A."/>
            <person name="Kohler A."/>
            <person name="Murat C."/>
            <person name="Tang N."/>
            <person name="Roy S."/>
            <person name="Loubradou J."/>
            <person name="Henrissat B."/>
            <person name="Grigoriev I.V."/>
            <person name="Corradi N."/>
            <person name="Roux C."/>
            <person name="Martin F.M."/>
        </authorList>
    </citation>
    <scope>NUCLEOTIDE SEQUENCE [LARGE SCALE GENOMIC DNA]</scope>
    <source>
        <strain evidence="12 13">DAOM 194757</strain>
    </source>
</reference>
<organism evidence="12 13">
    <name type="scientific">Gigaspora rosea</name>
    <dbReference type="NCBI Taxonomy" id="44941"/>
    <lineage>
        <taxon>Eukaryota</taxon>
        <taxon>Fungi</taxon>
        <taxon>Fungi incertae sedis</taxon>
        <taxon>Mucoromycota</taxon>
        <taxon>Glomeromycotina</taxon>
        <taxon>Glomeromycetes</taxon>
        <taxon>Diversisporales</taxon>
        <taxon>Gigasporaceae</taxon>
        <taxon>Gigaspora</taxon>
    </lineage>
</organism>
<dbReference type="PANTHER" id="PTHR10150:SF0">
    <property type="entry name" value="DNA REPAIR ENDONUCLEASE XPF"/>
    <property type="match status" value="1"/>
</dbReference>
<evidence type="ECO:0000256" key="1">
    <source>
        <dbReference type="ARBA" id="ARBA00004123"/>
    </source>
</evidence>
<dbReference type="GO" id="GO:0000110">
    <property type="term" value="C:nucleotide-excision repair factor 1 complex"/>
    <property type="evidence" value="ECO:0007669"/>
    <property type="project" value="TreeGrafter"/>
</dbReference>
<dbReference type="Proteomes" id="UP000266673">
    <property type="component" value="Unassembled WGS sequence"/>
</dbReference>
<dbReference type="GO" id="GO:0000014">
    <property type="term" value="F:single-stranded DNA endodeoxyribonuclease activity"/>
    <property type="evidence" value="ECO:0007669"/>
    <property type="project" value="TreeGrafter"/>
</dbReference>
<dbReference type="STRING" id="44941.A0A397UJU4"/>
<dbReference type="PANTHER" id="PTHR10150">
    <property type="entry name" value="DNA REPAIR ENDONUCLEASE XPF"/>
    <property type="match status" value="1"/>
</dbReference>
<evidence type="ECO:0000259" key="11">
    <source>
        <dbReference type="SMART" id="SM00891"/>
    </source>
</evidence>
<dbReference type="GO" id="GO:0003684">
    <property type="term" value="F:damaged DNA binding"/>
    <property type="evidence" value="ECO:0007669"/>
    <property type="project" value="TreeGrafter"/>
</dbReference>
<evidence type="ECO:0000256" key="8">
    <source>
        <dbReference type="ARBA" id="ARBA00023204"/>
    </source>
</evidence>
<dbReference type="Gene3D" id="1.10.150.20">
    <property type="entry name" value="5' to 3' exonuclease, C-terminal subdomain"/>
    <property type="match status" value="1"/>
</dbReference>
<dbReference type="GO" id="GO:0000724">
    <property type="term" value="P:double-strand break repair via homologous recombination"/>
    <property type="evidence" value="ECO:0007669"/>
    <property type="project" value="TreeGrafter"/>
</dbReference>
<protein>
    <recommendedName>
        <fullName evidence="11">ERCC4 domain-containing protein</fullName>
    </recommendedName>
</protein>
<feature type="region of interest" description="Disordered" evidence="10">
    <location>
        <begin position="354"/>
        <end position="375"/>
    </location>
</feature>
<keyword evidence="9" id="KW-0539">Nucleus</keyword>
<keyword evidence="7" id="KW-0238">DNA-binding</keyword>
<dbReference type="InterPro" id="IPR047520">
    <property type="entry name" value="XPF_nuclease"/>
</dbReference>
<evidence type="ECO:0000256" key="3">
    <source>
        <dbReference type="ARBA" id="ARBA00022722"/>
    </source>
</evidence>
<sequence length="940" mass="107170">MTSVTTNLPLQYQREILDEILAEDGFLILSRGLGLRSIICALLKIYSHTNHLVILLNTPANEEIIIKEELAEMGVRKPGLRVVNNEMGAKERSELYLSGGILSITSRILIVDLLTKRIPSYLITGILVNHAEKVNETSIEAFILRVYKEENQEGFIKAFSDSPESFTGFSPLQTTVQYLQLRKVFLWPRFHMTIRECLEERKVEVIELYQPLSNSMNDIQSAILECIEACVAELRKTNIAWLDIEDLTVEQAFFRSFDHIIRQQLDPVWHRVGQKTKLLIGDLTMLRKLLTYLVSYDCVTFHSFLETILASQTPSSKLSQQQQSPWIFMDAGNTIFSVAKSRVYLRETQKNIVECDDDDGNGDNDKRKGKKPDKLGYPPGIVPVLEELPKWGLLAEIVNEIELEIESLSGLPPSDEEESNNIILIMAENERECSQLREYLSTMHKGLEEGQGRGGPLLRRLLQNYFKWKGDITKVSENLFNSSKNSVQSEDSPESSNKKATSSESKKQYQRGQQPPNKRRRVRGGSVAAAASSTRTTVSIIEEEAKEIANFINSNITSFATSSVQKEASKTNEIYDDDEFDAKAFSTYFGLLPLQSLVIIRPISGDDDRMLEALKPKYIIIYHPDQRFVRRVEMFRAIHPGISCKVYFMIYENSVEEQRYLSVIRKEKEAFEKLIYEKSVMAIPLGKPKIISRNPADMFLRTTNTRIAGGREIVQPIAHKIIVDIREFRSSLPSLLHAHGIEILPCTLKVGDYILSPDICVERKSISDLIGSFISGRLYTQCETMSIYYKQPVLLIEFEQNQTFTLQAINDLKSDININDISSKLVLLTLTFPRVKIIWSSSPHATVQIFEDLKESRDEPELETAQSIGIENEDFPDYNLSPQDILRALPGITAKNYKHVMSKVENLRELTELSLRELQILIGVENGKKLYEFLERNVKK</sequence>
<name>A0A397UJU4_9GLOM</name>
<feature type="domain" description="ERCC4" evidence="11">
    <location>
        <begin position="720"/>
        <end position="800"/>
    </location>
</feature>
<feature type="compositionally biased region" description="Polar residues" evidence="10">
    <location>
        <begin position="483"/>
        <end position="503"/>
    </location>
</feature>
<dbReference type="SUPFAM" id="SSF47781">
    <property type="entry name" value="RuvA domain 2-like"/>
    <property type="match status" value="1"/>
</dbReference>
<keyword evidence="8" id="KW-0234">DNA repair</keyword>
<evidence type="ECO:0000256" key="7">
    <source>
        <dbReference type="ARBA" id="ARBA00023125"/>
    </source>
</evidence>
<comment type="similarity">
    <text evidence="2">Belongs to the XPF family.</text>
</comment>
<dbReference type="SMART" id="SM00891">
    <property type="entry name" value="ERCC4"/>
    <property type="match status" value="1"/>
</dbReference>
<evidence type="ECO:0000256" key="6">
    <source>
        <dbReference type="ARBA" id="ARBA00022801"/>
    </source>
</evidence>
<evidence type="ECO:0000256" key="10">
    <source>
        <dbReference type="SAM" id="MobiDB-lite"/>
    </source>
</evidence>
<dbReference type="OrthoDB" id="361020at2759"/>
<keyword evidence="13" id="KW-1185">Reference proteome</keyword>
<proteinExistence type="inferred from homology"/>
<dbReference type="InterPro" id="IPR006166">
    <property type="entry name" value="ERCC4_domain"/>
</dbReference>
<feature type="region of interest" description="Disordered" evidence="10">
    <location>
        <begin position="483"/>
        <end position="530"/>
    </location>
</feature>
<evidence type="ECO:0000313" key="13">
    <source>
        <dbReference type="Proteomes" id="UP000266673"/>
    </source>
</evidence>
<dbReference type="Pfam" id="PF02732">
    <property type="entry name" value="ERCC4"/>
    <property type="match status" value="1"/>
</dbReference>
<dbReference type="FunFam" id="3.40.50.10130:FF:000002">
    <property type="entry name" value="DNA repair endonuclease XPF"/>
    <property type="match status" value="1"/>
</dbReference>
<accession>A0A397UJU4</accession>
<comment type="caution">
    <text evidence="12">The sequence shown here is derived from an EMBL/GenBank/DDBJ whole genome shotgun (WGS) entry which is preliminary data.</text>
</comment>
<dbReference type="GO" id="GO:1901255">
    <property type="term" value="P:nucleotide-excision repair involved in interstrand cross-link repair"/>
    <property type="evidence" value="ECO:0007669"/>
    <property type="project" value="TreeGrafter"/>
</dbReference>
<dbReference type="InterPro" id="IPR011335">
    <property type="entry name" value="Restrct_endonuc-II-like"/>
</dbReference>
<dbReference type="NCBIfam" id="TIGR00596">
    <property type="entry name" value="rad1"/>
    <property type="match status" value="1"/>
</dbReference>
<dbReference type="GO" id="GO:0003697">
    <property type="term" value="F:single-stranded DNA binding"/>
    <property type="evidence" value="ECO:0007669"/>
    <property type="project" value="InterPro"/>
</dbReference>
<dbReference type="SUPFAM" id="SSF52980">
    <property type="entry name" value="Restriction endonuclease-like"/>
    <property type="match status" value="1"/>
</dbReference>
<dbReference type="Gene3D" id="3.40.50.10130">
    <property type="match status" value="1"/>
</dbReference>
<dbReference type="InterPro" id="IPR006167">
    <property type="entry name" value="XPF"/>
</dbReference>
<keyword evidence="3" id="KW-0540">Nuclease</keyword>
<dbReference type="InterPro" id="IPR010994">
    <property type="entry name" value="RuvA_2-like"/>
</dbReference>
<evidence type="ECO:0000313" key="12">
    <source>
        <dbReference type="EMBL" id="RIB07426.1"/>
    </source>
</evidence>
<evidence type="ECO:0000256" key="9">
    <source>
        <dbReference type="ARBA" id="ARBA00023242"/>
    </source>
</evidence>
<evidence type="ECO:0000256" key="2">
    <source>
        <dbReference type="ARBA" id="ARBA00010015"/>
    </source>
</evidence>
<keyword evidence="4" id="KW-0255">Endonuclease</keyword>
<keyword evidence="6" id="KW-0378">Hydrolase</keyword>